<gene>
    <name evidence="1" type="ORF">S03H2_72496</name>
</gene>
<name>X1KAM5_9ZZZZ</name>
<accession>X1KAM5</accession>
<dbReference type="EMBL" id="BARU01049056">
    <property type="protein sequence ID" value="GAH90685.1"/>
    <property type="molecule type" value="Genomic_DNA"/>
</dbReference>
<dbReference type="AlphaFoldDB" id="X1KAM5"/>
<feature type="non-terminal residue" evidence="1">
    <location>
        <position position="1"/>
    </location>
</feature>
<reference evidence="1" key="1">
    <citation type="journal article" date="2014" name="Front. Microbiol.">
        <title>High frequency of phylogenetically diverse reductive dehalogenase-homologous genes in deep subseafloor sedimentary metagenomes.</title>
        <authorList>
            <person name="Kawai M."/>
            <person name="Futagami T."/>
            <person name="Toyoda A."/>
            <person name="Takaki Y."/>
            <person name="Nishi S."/>
            <person name="Hori S."/>
            <person name="Arai W."/>
            <person name="Tsubouchi T."/>
            <person name="Morono Y."/>
            <person name="Uchiyama I."/>
            <person name="Ito T."/>
            <person name="Fujiyama A."/>
            <person name="Inagaki F."/>
            <person name="Takami H."/>
        </authorList>
    </citation>
    <scope>NUCLEOTIDE SEQUENCE</scope>
    <source>
        <strain evidence="1">Expedition CK06-06</strain>
    </source>
</reference>
<protein>
    <submittedName>
        <fullName evidence="1">Uncharacterized protein</fullName>
    </submittedName>
</protein>
<comment type="caution">
    <text evidence="1">The sequence shown here is derived from an EMBL/GenBank/DDBJ whole genome shotgun (WGS) entry which is preliminary data.</text>
</comment>
<sequence length="37" mass="4304">SHTLFGTPGMVPDEFHLVGYDFKRIDEKRYSFKKISG</sequence>
<proteinExistence type="predicted"/>
<evidence type="ECO:0000313" key="1">
    <source>
        <dbReference type="EMBL" id="GAH90685.1"/>
    </source>
</evidence>
<organism evidence="1">
    <name type="scientific">marine sediment metagenome</name>
    <dbReference type="NCBI Taxonomy" id="412755"/>
    <lineage>
        <taxon>unclassified sequences</taxon>
        <taxon>metagenomes</taxon>
        <taxon>ecological metagenomes</taxon>
    </lineage>
</organism>